<protein>
    <submittedName>
        <fullName evidence="2">Uncharacterized protein</fullName>
    </submittedName>
</protein>
<comment type="caution">
    <text evidence="2">The sequence shown here is derived from an EMBL/GenBank/DDBJ whole genome shotgun (WGS) entry which is preliminary data.</text>
</comment>
<feature type="region of interest" description="Disordered" evidence="1">
    <location>
        <begin position="1"/>
        <end position="26"/>
    </location>
</feature>
<accession>A0AAD7NF13</accession>
<gene>
    <name evidence="2" type="ORF">DFH07DRAFT_957973</name>
</gene>
<dbReference type="Proteomes" id="UP001215280">
    <property type="component" value="Unassembled WGS sequence"/>
</dbReference>
<dbReference type="AlphaFoldDB" id="A0AAD7NF13"/>
<dbReference type="EMBL" id="JARJLG010000052">
    <property type="protein sequence ID" value="KAJ7759362.1"/>
    <property type="molecule type" value="Genomic_DNA"/>
</dbReference>
<name>A0AAD7NF13_9AGAR</name>
<feature type="compositionally biased region" description="Basic and acidic residues" evidence="1">
    <location>
        <begin position="14"/>
        <end position="26"/>
    </location>
</feature>
<evidence type="ECO:0000313" key="3">
    <source>
        <dbReference type="Proteomes" id="UP001215280"/>
    </source>
</evidence>
<evidence type="ECO:0000313" key="2">
    <source>
        <dbReference type="EMBL" id="KAJ7759362.1"/>
    </source>
</evidence>
<sequence length="106" mass="12124">MSHGWGGHDEDEDNIHIDPERQDTHHVGHACRPECLRVIEALFAKAASPARGTTERAEIYEHEAYVKRNKADKPDLERHEKPISDQYVHNIRPIFGQYSLFGPNIG</sequence>
<proteinExistence type="predicted"/>
<reference evidence="2" key="1">
    <citation type="submission" date="2023-03" db="EMBL/GenBank/DDBJ databases">
        <title>Massive genome expansion in bonnet fungi (Mycena s.s.) driven by repeated elements and novel gene families across ecological guilds.</title>
        <authorList>
            <consortium name="Lawrence Berkeley National Laboratory"/>
            <person name="Harder C.B."/>
            <person name="Miyauchi S."/>
            <person name="Viragh M."/>
            <person name="Kuo A."/>
            <person name="Thoen E."/>
            <person name="Andreopoulos B."/>
            <person name="Lu D."/>
            <person name="Skrede I."/>
            <person name="Drula E."/>
            <person name="Henrissat B."/>
            <person name="Morin E."/>
            <person name="Kohler A."/>
            <person name="Barry K."/>
            <person name="LaButti K."/>
            <person name="Morin E."/>
            <person name="Salamov A."/>
            <person name="Lipzen A."/>
            <person name="Mereny Z."/>
            <person name="Hegedus B."/>
            <person name="Baldrian P."/>
            <person name="Stursova M."/>
            <person name="Weitz H."/>
            <person name="Taylor A."/>
            <person name="Grigoriev I.V."/>
            <person name="Nagy L.G."/>
            <person name="Martin F."/>
            <person name="Kauserud H."/>
        </authorList>
    </citation>
    <scope>NUCLEOTIDE SEQUENCE</scope>
    <source>
        <strain evidence="2">CBHHK188m</strain>
    </source>
</reference>
<organism evidence="2 3">
    <name type="scientific">Mycena maculata</name>
    <dbReference type="NCBI Taxonomy" id="230809"/>
    <lineage>
        <taxon>Eukaryota</taxon>
        <taxon>Fungi</taxon>
        <taxon>Dikarya</taxon>
        <taxon>Basidiomycota</taxon>
        <taxon>Agaricomycotina</taxon>
        <taxon>Agaricomycetes</taxon>
        <taxon>Agaricomycetidae</taxon>
        <taxon>Agaricales</taxon>
        <taxon>Marasmiineae</taxon>
        <taxon>Mycenaceae</taxon>
        <taxon>Mycena</taxon>
    </lineage>
</organism>
<evidence type="ECO:0000256" key="1">
    <source>
        <dbReference type="SAM" id="MobiDB-lite"/>
    </source>
</evidence>
<keyword evidence="3" id="KW-1185">Reference proteome</keyword>